<organism evidence="1 2">
    <name type="scientific">Pseudonocardia ailaonensis</name>
    <dbReference type="NCBI Taxonomy" id="367279"/>
    <lineage>
        <taxon>Bacteria</taxon>
        <taxon>Bacillati</taxon>
        <taxon>Actinomycetota</taxon>
        <taxon>Actinomycetes</taxon>
        <taxon>Pseudonocardiales</taxon>
        <taxon>Pseudonocardiaceae</taxon>
        <taxon>Pseudonocardia</taxon>
    </lineage>
</organism>
<evidence type="ECO:0000313" key="1">
    <source>
        <dbReference type="EMBL" id="GAA1865403.1"/>
    </source>
</evidence>
<accession>A0ABN2NGI0</accession>
<reference evidence="1 2" key="1">
    <citation type="journal article" date="2019" name="Int. J. Syst. Evol. Microbiol.">
        <title>The Global Catalogue of Microorganisms (GCM) 10K type strain sequencing project: providing services to taxonomists for standard genome sequencing and annotation.</title>
        <authorList>
            <consortium name="The Broad Institute Genomics Platform"/>
            <consortium name="The Broad Institute Genome Sequencing Center for Infectious Disease"/>
            <person name="Wu L."/>
            <person name="Ma J."/>
        </authorList>
    </citation>
    <scope>NUCLEOTIDE SEQUENCE [LARGE SCALE GENOMIC DNA]</scope>
    <source>
        <strain evidence="1 2">JCM 16009</strain>
    </source>
</reference>
<dbReference type="Proteomes" id="UP001500449">
    <property type="component" value="Unassembled WGS sequence"/>
</dbReference>
<dbReference type="EMBL" id="BAAAQK010000019">
    <property type="protein sequence ID" value="GAA1865403.1"/>
    <property type="molecule type" value="Genomic_DNA"/>
</dbReference>
<evidence type="ECO:0000313" key="2">
    <source>
        <dbReference type="Proteomes" id="UP001500449"/>
    </source>
</evidence>
<name>A0ABN2NGI0_9PSEU</name>
<sequence length="80" mass="8956">MENESGVIAVVELDGYMLVSAVRSPEGPAVMTSPYVDWEDECMRPVREAVEGLEPIEHGETDDPRFIGGYFEYTLYGKPQ</sequence>
<proteinExistence type="predicted"/>
<dbReference type="RefSeq" id="WP_344422415.1">
    <property type="nucleotide sequence ID" value="NZ_BAAAQK010000019.1"/>
</dbReference>
<gene>
    <name evidence="1" type="ORF">GCM10009836_52200</name>
</gene>
<keyword evidence="2" id="KW-1185">Reference proteome</keyword>
<protein>
    <submittedName>
        <fullName evidence="1">Uncharacterized protein</fullName>
    </submittedName>
</protein>
<comment type="caution">
    <text evidence="1">The sequence shown here is derived from an EMBL/GenBank/DDBJ whole genome shotgun (WGS) entry which is preliminary data.</text>
</comment>